<protein>
    <submittedName>
        <fullName evidence="2">Uncharacterized protein</fullName>
    </submittedName>
</protein>
<evidence type="ECO:0000313" key="1">
    <source>
        <dbReference type="Proteomes" id="UP000887565"/>
    </source>
</evidence>
<dbReference type="WBParaSite" id="nRc.2.0.1.t41139-RA">
    <property type="protein sequence ID" value="nRc.2.0.1.t41139-RA"/>
    <property type="gene ID" value="nRc.2.0.1.g41139"/>
</dbReference>
<accession>A0A915KRN4</accession>
<keyword evidence="1" id="KW-1185">Reference proteome</keyword>
<organism evidence="1 2">
    <name type="scientific">Romanomermis culicivorax</name>
    <name type="common">Nematode worm</name>
    <dbReference type="NCBI Taxonomy" id="13658"/>
    <lineage>
        <taxon>Eukaryota</taxon>
        <taxon>Metazoa</taxon>
        <taxon>Ecdysozoa</taxon>
        <taxon>Nematoda</taxon>
        <taxon>Enoplea</taxon>
        <taxon>Dorylaimia</taxon>
        <taxon>Mermithida</taxon>
        <taxon>Mermithoidea</taxon>
        <taxon>Mermithidae</taxon>
        <taxon>Romanomermis</taxon>
    </lineage>
</organism>
<sequence>MLTRNIGRNDSLLNAAFASLRYSPFRPLAQANYLSMMEEKRLRISKSVKIFGATRRTICIFPTKLMTLITNMLVVFHEIEYTIMLIRNMPVLSFFGAKVFRIRQFLWWVTLVNGPKKVPDQELPVPSKIGQVHDKDVF</sequence>
<reference evidence="2" key="1">
    <citation type="submission" date="2022-11" db="UniProtKB">
        <authorList>
            <consortium name="WormBaseParasite"/>
        </authorList>
    </citation>
    <scope>IDENTIFICATION</scope>
</reference>
<dbReference type="Proteomes" id="UP000887565">
    <property type="component" value="Unplaced"/>
</dbReference>
<proteinExistence type="predicted"/>
<dbReference type="AlphaFoldDB" id="A0A915KRN4"/>
<name>A0A915KRN4_ROMCU</name>
<evidence type="ECO:0000313" key="2">
    <source>
        <dbReference type="WBParaSite" id="nRc.2.0.1.t41139-RA"/>
    </source>
</evidence>